<protein>
    <submittedName>
        <fullName evidence="2">DUF3631 domain-containing protein</fullName>
    </submittedName>
</protein>
<dbReference type="EMBL" id="NSFD01000053">
    <property type="protein sequence ID" value="PBA24241.1"/>
    <property type="molecule type" value="Genomic_DNA"/>
</dbReference>
<evidence type="ECO:0000313" key="2">
    <source>
        <dbReference type="EMBL" id="PBA24241.1"/>
    </source>
</evidence>
<name>A0A2A2ZCS7_MYCAV</name>
<dbReference type="InterPro" id="IPR022081">
    <property type="entry name" value="DUF3631"/>
</dbReference>
<dbReference type="Proteomes" id="UP000217768">
    <property type="component" value="Unassembled WGS sequence"/>
</dbReference>
<comment type="caution">
    <text evidence="2">The sequence shown here is derived from an EMBL/GenBank/DDBJ whole genome shotgun (WGS) entry which is preliminary data.</text>
</comment>
<dbReference type="Pfam" id="PF12307">
    <property type="entry name" value="DUF3631"/>
    <property type="match status" value="1"/>
</dbReference>
<dbReference type="AlphaFoldDB" id="A0A2A2ZCS7"/>
<proteinExistence type="predicted"/>
<gene>
    <name evidence="2" type="ORF">CKJ66_24055</name>
</gene>
<reference evidence="2 3" key="1">
    <citation type="submission" date="2017-08" db="EMBL/GenBank/DDBJ databases">
        <title>Phylogenetic analysis of Mycobacterium avium complex whole genomes.</title>
        <authorList>
            <person name="Caverly L.J."/>
            <person name="Spilker T."/>
            <person name="Lipuma J."/>
        </authorList>
    </citation>
    <scope>NUCLEOTIDE SEQUENCE [LARGE SCALE GENOMIC DNA]</scope>
    <source>
        <strain evidence="2 3">FLAC0165</strain>
    </source>
</reference>
<accession>A0A2A2ZCS7</accession>
<feature type="domain" description="DUF3631" evidence="1">
    <location>
        <begin position="185"/>
        <end position="367"/>
    </location>
</feature>
<sequence length="373" mass="42450">MPPQGRRRRIDSERLFDDVRDWIERFVNVMNPDDLHIITLWILHTHLVTELKSTPRLMIGSIAPESGKTTLLDHMNRLCHNPVQAASMTPAVLPRILQHSMATVLLDEVDRALKPDKEGVNDLIAILNSGYRVGGARILMVKGEGGAFIPMKLPTFAPVAMAGNRPHLPDDTRSRSIHIVMMPGGEDVEESDWDDIEDEAKELHDRIAEWAETVRDQVPNTSRVELPPECKNRLKEKWKALKRVAVLGGERWGATADKLIKHAIAEYKAERESGINRPPIGVMLMMDLHAVWPEEKNFMSSERLANRLLAHNPEYWARDTERENTRDLNAQRLGKLIHEAAKVNSVRGVRNGPRGFRKKDLNPIWMRLGLPLR</sequence>
<evidence type="ECO:0000313" key="3">
    <source>
        <dbReference type="Proteomes" id="UP000217768"/>
    </source>
</evidence>
<evidence type="ECO:0000259" key="1">
    <source>
        <dbReference type="Pfam" id="PF12307"/>
    </source>
</evidence>
<organism evidence="2 3">
    <name type="scientific">Mycobacterium avium</name>
    <dbReference type="NCBI Taxonomy" id="1764"/>
    <lineage>
        <taxon>Bacteria</taxon>
        <taxon>Bacillati</taxon>
        <taxon>Actinomycetota</taxon>
        <taxon>Actinomycetes</taxon>
        <taxon>Mycobacteriales</taxon>
        <taxon>Mycobacteriaceae</taxon>
        <taxon>Mycobacterium</taxon>
        <taxon>Mycobacterium avium complex (MAC)</taxon>
    </lineage>
</organism>